<proteinExistence type="predicted"/>
<dbReference type="OrthoDB" id="10393192at2759"/>
<gene>
    <name evidence="1" type="ORF">T11_8014</name>
</gene>
<dbReference type="AlphaFoldDB" id="A0A0V1H664"/>
<protein>
    <submittedName>
        <fullName evidence="1">Uncharacterized protein</fullName>
    </submittedName>
</protein>
<sequence>MVSVVLLKTHSCEIALSCESEERTWYLNSNSQCYLTKPFPNFHIPVSAAVFGRKPGVNDWLVFDHNFEKCIKKAYRCENNFVNKSMTNQIKKPIGCVAGDQCAVDDERAGQCSRREGSSSTNAVYFSDDRVVGRVQRRIHLQQHVSFLNFTGKYGLVIRQFHSAIVGRGTVMVDQFENQMIGRDKSYLSQAKISVYTGRPRSSKSNTSSPMCNSCMVFQRLRVFTSASLGKQPGISSPSSSGGCAVVGD</sequence>
<accession>A0A0V1H664</accession>
<organism evidence="1 2">
    <name type="scientific">Trichinella zimbabwensis</name>
    <dbReference type="NCBI Taxonomy" id="268475"/>
    <lineage>
        <taxon>Eukaryota</taxon>
        <taxon>Metazoa</taxon>
        <taxon>Ecdysozoa</taxon>
        <taxon>Nematoda</taxon>
        <taxon>Enoplea</taxon>
        <taxon>Dorylaimia</taxon>
        <taxon>Trichinellida</taxon>
        <taxon>Trichinellidae</taxon>
        <taxon>Trichinella</taxon>
    </lineage>
</organism>
<comment type="caution">
    <text evidence="1">The sequence shown here is derived from an EMBL/GenBank/DDBJ whole genome shotgun (WGS) entry which is preliminary data.</text>
</comment>
<reference evidence="1 2" key="1">
    <citation type="submission" date="2015-01" db="EMBL/GenBank/DDBJ databases">
        <title>Evolution of Trichinella species and genotypes.</title>
        <authorList>
            <person name="Korhonen P.K."/>
            <person name="Edoardo P."/>
            <person name="Giuseppe L.R."/>
            <person name="Gasser R.B."/>
        </authorList>
    </citation>
    <scope>NUCLEOTIDE SEQUENCE [LARGE SCALE GENOMIC DNA]</scope>
    <source>
        <strain evidence="1">ISS1029</strain>
    </source>
</reference>
<name>A0A0V1H664_9BILA</name>
<evidence type="ECO:0000313" key="2">
    <source>
        <dbReference type="Proteomes" id="UP000055024"/>
    </source>
</evidence>
<dbReference type="EMBL" id="JYDP01000131">
    <property type="protein sequence ID" value="KRZ05798.1"/>
    <property type="molecule type" value="Genomic_DNA"/>
</dbReference>
<dbReference type="Proteomes" id="UP000055024">
    <property type="component" value="Unassembled WGS sequence"/>
</dbReference>
<evidence type="ECO:0000313" key="1">
    <source>
        <dbReference type="EMBL" id="KRZ05798.1"/>
    </source>
</evidence>
<keyword evidence="2" id="KW-1185">Reference proteome</keyword>